<reference evidence="2 4" key="1">
    <citation type="submission" date="2017-11" db="EMBL/GenBank/DDBJ databases">
        <title>The genome of Rhizophagus clarus HR1 reveals common genetic basis of auxotrophy among arbuscular mycorrhizal fungi.</title>
        <authorList>
            <person name="Kobayashi Y."/>
        </authorList>
    </citation>
    <scope>NUCLEOTIDE SEQUENCE [LARGE SCALE GENOMIC DNA]</scope>
    <source>
        <strain evidence="2 4">HR1</strain>
    </source>
</reference>
<dbReference type="EMBL" id="BLAL01000270">
    <property type="protein sequence ID" value="GES98445.1"/>
    <property type="molecule type" value="Genomic_DNA"/>
</dbReference>
<dbReference type="Proteomes" id="UP000615446">
    <property type="component" value="Unassembled WGS sequence"/>
</dbReference>
<dbReference type="EMBL" id="BEXD01004049">
    <property type="protein sequence ID" value="GBC06074.1"/>
    <property type="molecule type" value="Genomic_DNA"/>
</dbReference>
<dbReference type="SUPFAM" id="SSF47095">
    <property type="entry name" value="HMG-box"/>
    <property type="match status" value="2"/>
</dbReference>
<reference evidence="3" key="2">
    <citation type="submission" date="2019-10" db="EMBL/GenBank/DDBJ databases">
        <title>Conservation and host-specific expression of non-tandemly repeated heterogenous ribosome RNA gene in arbuscular mycorrhizal fungi.</title>
        <authorList>
            <person name="Maeda T."/>
            <person name="Kobayashi Y."/>
            <person name="Nakagawa T."/>
            <person name="Ezawa T."/>
            <person name="Yamaguchi K."/>
            <person name="Bino T."/>
            <person name="Nishimoto Y."/>
            <person name="Shigenobu S."/>
            <person name="Kawaguchi M."/>
        </authorList>
    </citation>
    <scope>NUCLEOTIDE SEQUENCE</scope>
    <source>
        <strain evidence="3">HR1</strain>
    </source>
</reference>
<evidence type="ECO:0000313" key="4">
    <source>
        <dbReference type="Proteomes" id="UP000247702"/>
    </source>
</evidence>
<feature type="domain" description="HMG box" evidence="1">
    <location>
        <begin position="84"/>
        <end position="142"/>
    </location>
</feature>
<proteinExistence type="predicted"/>
<organism evidence="2 4">
    <name type="scientific">Rhizophagus clarus</name>
    <dbReference type="NCBI Taxonomy" id="94130"/>
    <lineage>
        <taxon>Eukaryota</taxon>
        <taxon>Fungi</taxon>
        <taxon>Fungi incertae sedis</taxon>
        <taxon>Mucoromycota</taxon>
        <taxon>Glomeromycotina</taxon>
        <taxon>Glomeromycetes</taxon>
        <taxon>Glomerales</taxon>
        <taxon>Glomeraceae</taxon>
        <taxon>Rhizophagus</taxon>
    </lineage>
</organism>
<dbReference type="Pfam" id="PF00505">
    <property type="entry name" value="HMG_box"/>
    <property type="match status" value="1"/>
</dbReference>
<dbReference type="Gene3D" id="1.10.30.10">
    <property type="entry name" value="High mobility group box domain"/>
    <property type="match status" value="1"/>
</dbReference>
<dbReference type="InterPro" id="IPR009071">
    <property type="entry name" value="HMG_box_dom"/>
</dbReference>
<gene>
    <name evidence="3" type="ORF">RCL2_002499100</name>
    <name evidence="2" type="ORF">RclHR1_06600008</name>
</gene>
<dbReference type="AlphaFoldDB" id="A0A2Z6RTI8"/>
<protein>
    <recommendedName>
        <fullName evidence="1">HMG box domain-containing protein</fullName>
    </recommendedName>
</protein>
<name>A0A2Z6RTI8_9GLOM</name>
<evidence type="ECO:0000313" key="2">
    <source>
        <dbReference type="EMBL" id="GBC06074.1"/>
    </source>
</evidence>
<accession>A0A2Z6RTI8</accession>
<sequence>MEHLHPLENDCFLYYLANNIKDIDYCKLYNDSSYLQDLYDKFFDHLILEHFRPKFPPEINEEEYTNENENNKKIKDLSKMNKGNGFIVYRKHLNKHLEASNERISMQQLSPLASALWKSEPACVKDHYKGISENIKKLHEKRLHDQLPETYDKEKMDFKSFQNITRKNGGNSFMIFRIKLNERLKLVGYQLPMQKLSYIASHYWRQQPESIKSLFKKLSDQRKVINNKQIKDLFFKSCDNDSEPITNDVEIDINNFFADFDFSDLAFLLPDNDALANDAQGSCWAEESKQCNNNDYIKQYINDNSWELKQYDNDNSWESKQFNNDFSWDLKQYNNNENSHWMGQHVEFSWMGGSNDNGTPTNNGFYLKPDMEMEIEEDLFNEF</sequence>
<keyword evidence="4" id="KW-1185">Reference proteome</keyword>
<dbReference type="InterPro" id="IPR036910">
    <property type="entry name" value="HMG_box_dom_sf"/>
</dbReference>
<evidence type="ECO:0000259" key="1">
    <source>
        <dbReference type="Pfam" id="PF00505"/>
    </source>
</evidence>
<comment type="caution">
    <text evidence="2">The sequence shown here is derived from an EMBL/GenBank/DDBJ whole genome shotgun (WGS) entry which is preliminary data.</text>
</comment>
<dbReference type="Proteomes" id="UP000247702">
    <property type="component" value="Unassembled WGS sequence"/>
</dbReference>
<evidence type="ECO:0000313" key="3">
    <source>
        <dbReference type="EMBL" id="GES98445.1"/>
    </source>
</evidence>